<accession>A0ACB8V305</accession>
<evidence type="ECO:0000313" key="1">
    <source>
        <dbReference type="EMBL" id="KAI2391368.1"/>
    </source>
</evidence>
<comment type="caution">
    <text evidence="1">The sequence shown here is derived from an EMBL/GenBank/DDBJ whole genome shotgun (WGS) entry which is preliminary data.</text>
</comment>
<reference evidence="1" key="1">
    <citation type="journal article" date="2022" name="bioRxiv">
        <title>Population genetic analysis of Ophidiomyces ophidiicola, the causative agent of snake fungal disease, indicates recent introductions to the USA.</title>
        <authorList>
            <person name="Ladner J.T."/>
            <person name="Palmer J.M."/>
            <person name="Ettinger C.L."/>
            <person name="Stajich J.E."/>
            <person name="Farrell T.M."/>
            <person name="Glorioso B.M."/>
            <person name="Lawson B."/>
            <person name="Price S.J."/>
            <person name="Stengle A.G."/>
            <person name="Grear D.A."/>
            <person name="Lorch J.M."/>
        </authorList>
    </citation>
    <scope>NUCLEOTIDE SEQUENCE</scope>
    <source>
        <strain evidence="1">NWHC 24266-5</strain>
    </source>
</reference>
<proteinExistence type="predicted"/>
<dbReference type="EMBL" id="JALBCA010000012">
    <property type="protein sequence ID" value="KAI2391368.1"/>
    <property type="molecule type" value="Genomic_DNA"/>
</dbReference>
<protein>
    <submittedName>
        <fullName evidence="1">Uncharacterized protein</fullName>
    </submittedName>
</protein>
<gene>
    <name evidence="1" type="ORF">LOY88_001192</name>
</gene>
<name>A0ACB8V305_9EURO</name>
<sequence length="540" mass="59035">MGIAPSVAIPQGTVVGTVMADAALRRPVDAFLGVPYGQAPIGEGRFKRALPVNPSNATIDASKHGKRCAAGPLTMPATDWGEDCLNLNLFRPKDMPPNSKLPVAIYLHGGAFNGGAGKSHNSANMLSWSEEPFIIVNFNYRLGALGFLPSAIMAKEKQLNLGLHDQILLLEWVQNNIGAFGGDPNQVTLIGLSAGAHSIGHHIMHETKPKQLFHRAVLESGATTARAIYPPDNPLHKQQFDEFLTEVKCSGLAENAILPCLRGKPALDVARASETIFNRYGPSNRWAFQPVIDGDIIKDSPTKNWQSGIWNKVPILTGFNTDEGAPFTPSGLSKSEEFSNFFRTLIPAMYTSDINLLDRLYPDPLKDPKSPYVETRPIRVGPQYKRVAAAYGQFAYICPVRQTADLASKGQTAPVYLYHWALNKTVQGGASHGDQAEYEIFSPGIRQISPAQEQISGFLHAYFTSFITKGDPNAIKGTFANRPAWNAFKVSTPKSVMLFGQGNDQRAGGKGVGVPAQMTDNRAFETECNFWWDRRLLTEK</sequence>
<organism evidence="1">
    <name type="scientific">Ophidiomyces ophidiicola</name>
    <dbReference type="NCBI Taxonomy" id="1387563"/>
    <lineage>
        <taxon>Eukaryota</taxon>
        <taxon>Fungi</taxon>
        <taxon>Dikarya</taxon>
        <taxon>Ascomycota</taxon>
        <taxon>Pezizomycotina</taxon>
        <taxon>Eurotiomycetes</taxon>
        <taxon>Eurotiomycetidae</taxon>
        <taxon>Onygenales</taxon>
        <taxon>Onygenaceae</taxon>
        <taxon>Ophidiomyces</taxon>
    </lineage>
</organism>